<dbReference type="Pfam" id="PF00528">
    <property type="entry name" value="BPD_transp_1"/>
    <property type="match status" value="1"/>
</dbReference>
<evidence type="ECO:0000313" key="12">
    <source>
        <dbReference type="EMBL" id="SKB78510.1"/>
    </source>
</evidence>
<feature type="transmembrane region" description="Helical" evidence="9">
    <location>
        <begin position="194"/>
        <end position="215"/>
    </location>
</feature>
<dbReference type="GO" id="GO:0006865">
    <property type="term" value="P:amino acid transport"/>
    <property type="evidence" value="ECO:0007669"/>
    <property type="project" value="UniProtKB-KW"/>
</dbReference>
<sequence>MDEIGKFFFDGTIAAAVLPFLFEGFLVTLQLSVLTILFGLALGLALACARAYGIMPLNLLIVAFVDILRSLPALVILICIYFVLPEYEIRIDAYWATVLTLGLVLAAFSEEIFWAGITSVPKGQWEGGLSTGLTFTQTLFYIVLYQAVQMVIPPLTNKTISITKNTALASVVSVSELLNQASSQQALYANPTPLTVAALFYLAVFAPLVVLSRHIESRYAVKR</sequence>
<proteinExistence type="inferred from homology"/>
<dbReference type="GO" id="GO:0043190">
    <property type="term" value="C:ATP-binding cassette (ABC) transporter complex"/>
    <property type="evidence" value="ECO:0007669"/>
    <property type="project" value="InterPro"/>
</dbReference>
<keyword evidence="4" id="KW-1003">Cell membrane</keyword>
<reference evidence="11 13" key="1">
    <citation type="submission" date="2015-10" db="EMBL/GenBank/DDBJ databases">
        <title>Draft genome of Bosea thiooxidans.</title>
        <authorList>
            <person name="Wang X."/>
        </authorList>
    </citation>
    <scope>NUCLEOTIDE SEQUENCE [LARGE SCALE GENOMIC DNA]</scope>
    <source>
        <strain evidence="11 13">CGMCC 9174</strain>
    </source>
</reference>
<keyword evidence="3 9" id="KW-0813">Transport</keyword>
<dbReference type="AlphaFoldDB" id="A0A0Q3KP90"/>
<feature type="transmembrane region" description="Helical" evidence="9">
    <location>
        <begin position="59"/>
        <end position="83"/>
    </location>
</feature>
<evidence type="ECO:0000256" key="3">
    <source>
        <dbReference type="ARBA" id="ARBA00022448"/>
    </source>
</evidence>
<evidence type="ECO:0000259" key="10">
    <source>
        <dbReference type="PROSITE" id="PS50928"/>
    </source>
</evidence>
<keyword evidence="8 9" id="KW-0472">Membrane</keyword>
<dbReference type="InterPro" id="IPR010065">
    <property type="entry name" value="AA_ABC_transptr_permease_3TM"/>
</dbReference>
<dbReference type="EMBL" id="FUYX01000005">
    <property type="protein sequence ID" value="SKB78510.1"/>
    <property type="molecule type" value="Genomic_DNA"/>
</dbReference>
<evidence type="ECO:0000313" key="11">
    <source>
        <dbReference type="EMBL" id="KQK31523.1"/>
    </source>
</evidence>
<evidence type="ECO:0000256" key="8">
    <source>
        <dbReference type="ARBA" id="ARBA00023136"/>
    </source>
</evidence>
<comment type="similarity">
    <text evidence="2">Belongs to the binding-protein-dependent transport system permease family. HisMQ subfamily.</text>
</comment>
<evidence type="ECO:0000313" key="13">
    <source>
        <dbReference type="Proteomes" id="UP000051562"/>
    </source>
</evidence>
<dbReference type="InterPro" id="IPR000515">
    <property type="entry name" value="MetI-like"/>
</dbReference>
<protein>
    <submittedName>
        <fullName evidence="12">Amino acid ABC transporter membrane protein 1, PAAT family</fullName>
    </submittedName>
    <submittedName>
        <fullName evidence="11">Polar amino acid ABC transporter permease</fullName>
    </submittedName>
</protein>
<dbReference type="STRING" id="53254.SAMN05660750_02332"/>
<dbReference type="OrthoDB" id="9809799at2"/>
<keyword evidence="13" id="KW-1185">Reference proteome</keyword>
<feature type="transmembrane region" description="Helical" evidence="9">
    <location>
        <begin position="129"/>
        <end position="148"/>
    </location>
</feature>
<dbReference type="SUPFAM" id="SSF161098">
    <property type="entry name" value="MetI-like"/>
    <property type="match status" value="1"/>
</dbReference>
<dbReference type="EMBL" id="LMAR01000023">
    <property type="protein sequence ID" value="KQK31523.1"/>
    <property type="molecule type" value="Genomic_DNA"/>
</dbReference>
<keyword evidence="6" id="KW-0029">Amino-acid transport</keyword>
<dbReference type="PROSITE" id="PS50928">
    <property type="entry name" value="ABC_TM1"/>
    <property type="match status" value="1"/>
</dbReference>
<dbReference type="Gene3D" id="1.10.3720.10">
    <property type="entry name" value="MetI-like"/>
    <property type="match status" value="1"/>
</dbReference>
<feature type="transmembrane region" description="Helical" evidence="9">
    <location>
        <begin position="95"/>
        <end position="117"/>
    </location>
</feature>
<feature type="transmembrane region" description="Helical" evidence="9">
    <location>
        <begin position="7"/>
        <end position="27"/>
    </location>
</feature>
<dbReference type="PANTHER" id="PTHR30614">
    <property type="entry name" value="MEMBRANE COMPONENT OF AMINO ACID ABC TRANSPORTER"/>
    <property type="match status" value="1"/>
</dbReference>
<evidence type="ECO:0000256" key="4">
    <source>
        <dbReference type="ARBA" id="ARBA00022475"/>
    </source>
</evidence>
<dbReference type="NCBIfam" id="TIGR01726">
    <property type="entry name" value="HEQRo_perm_3TM"/>
    <property type="match status" value="1"/>
</dbReference>
<reference evidence="12 14" key="2">
    <citation type="submission" date="2017-02" db="EMBL/GenBank/DDBJ databases">
        <authorList>
            <person name="Peterson S.W."/>
        </authorList>
    </citation>
    <scope>NUCLEOTIDE SEQUENCE [LARGE SCALE GENOMIC DNA]</scope>
    <source>
        <strain evidence="12 14">DSM 9653</strain>
    </source>
</reference>
<dbReference type="Proteomes" id="UP000190130">
    <property type="component" value="Unassembled WGS sequence"/>
</dbReference>
<dbReference type="CDD" id="cd06261">
    <property type="entry name" value="TM_PBP2"/>
    <property type="match status" value="1"/>
</dbReference>
<name>A0A0Q3KP90_9HYPH</name>
<dbReference type="RefSeq" id="WP_055727289.1">
    <property type="nucleotide sequence ID" value="NZ_FUYX01000005.1"/>
</dbReference>
<organism evidence="11 13">
    <name type="scientific">Bosea thiooxidans</name>
    <dbReference type="NCBI Taxonomy" id="53254"/>
    <lineage>
        <taxon>Bacteria</taxon>
        <taxon>Pseudomonadati</taxon>
        <taxon>Pseudomonadota</taxon>
        <taxon>Alphaproteobacteria</taxon>
        <taxon>Hyphomicrobiales</taxon>
        <taxon>Boseaceae</taxon>
        <taxon>Bosea</taxon>
    </lineage>
</organism>
<feature type="domain" description="ABC transmembrane type-1" evidence="10">
    <location>
        <begin position="25"/>
        <end position="212"/>
    </location>
</feature>
<dbReference type="Proteomes" id="UP000051562">
    <property type="component" value="Unassembled WGS sequence"/>
</dbReference>
<evidence type="ECO:0000313" key="14">
    <source>
        <dbReference type="Proteomes" id="UP000190130"/>
    </source>
</evidence>
<gene>
    <name evidence="11" type="ORF">ARD30_03745</name>
    <name evidence="12" type="ORF">SAMN05660750_02332</name>
</gene>
<dbReference type="GO" id="GO:0022857">
    <property type="term" value="F:transmembrane transporter activity"/>
    <property type="evidence" value="ECO:0007669"/>
    <property type="project" value="InterPro"/>
</dbReference>
<evidence type="ECO:0000256" key="2">
    <source>
        <dbReference type="ARBA" id="ARBA00010072"/>
    </source>
</evidence>
<evidence type="ECO:0000256" key="7">
    <source>
        <dbReference type="ARBA" id="ARBA00022989"/>
    </source>
</evidence>
<keyword evidence="7 9" id="KW-1133">Transmembrane helix</keyword>
<evidence type="ECO:0000256" key="1">
    <source>
        <dbReference type="ARBA" id="ARBA00004429"/>
    </source>
</evidence>
<keyword evidence="5 9" id="KW-0812">Transmembrane</keyword>
<evidence type="ECO:0000256" key="6">
    <source>
        <dbReference type="ARBA" id="ARBA00022970"/>
    </source>
</evidence>
<dbReference type="PANTHER" id="PTHR30614:SF0">
    <property type="entry name" value="L-CYSTINE TRANSPORT SYSTEM PERMEASE PROTEIN TCYL"/>
    <property type="match status" value="1"/>
</dbReference>
<dbReference type="InterPro" id="IPR035906">
    <property type="entry name" value="MetI-like_sf"/>
</dbReference>
<evidence type="ECO:0000256" key="5">
    <source>
        <dbReference type="ARBA" id="ARBA00022692"/>
    </source>
</evidence>
<comment type="subcellular location">
    <subcellularLocation>
        <location evidence="1">Cell inner membrane</location>
        <topology evidence="1">Multi-pass membrane protein</topology>
    </subcellularLocation>
    <subcellularLocation>
        <location evidence="9">Cell membrane</location>
        <topology evidence="9">Multi-pass membrane protein</topology>
    </subcellularLocation>
</comment>
<evidence type="ECO:0000256" key="9">
    <source>
        <dbReference type="RuleBase" id="RU363032"/>
    </source>
</evidence>
<dbReference type="InterPro" id="IPR043429">
    <property type="entry name" value="ArtM/GltK/GlnP/TcyL/YhdX-like"/>
</dbReference>
<accession>A0A0Q3KP90</accession>
<feature type="transmembrane region" description="Helical" evidence="9">
    <location>
        <begin position="33"/>
        <end position="52"/>
    </location>
</feature>